<dbReference type="InterPro" id="IPR027417">
    <property type="entry name" value="P-loop_NTPase"/>
</dbReference>
<accession>A0A6N9VEV1</accession>
<dbReference type="AlphaFoldDB" id="A0A6N9VEV1"/>
<feature type="non-terminal residue" evidence="1">
    <location>
        <position position="85"/>
    </location>
</feature>
<name>A0A6N9VEV1_STRMI</name>
<organism evidence="1 2">
    <name type="scientific">Streptomyces microflavus</name>
    <name type="common">Streptomyces lipmanii</name>
    <dbReference type="NCBI Taxonomy" id="1919"/>
    <lineage>
        <taxon>Bacteria</taxon>
        <taxon>Bacillati</taxon>
        <taxon>Actinomycetota</taxon>
        <taxon>Actinomycetes</taxon>
        <taxon>Kitasatosporales</taxon>
        <taxon>Streptomycetaceae</taxon>
        <taxon>Streptomyces</taxon>
    </lineage>
</organism>
<reference evidence="1 2" key="1">
    <citation type="submission" date="2020-01" db="EMBL/GenBank/DDBJ databases">
        <title>Insect and environment-associated Actinomycetes.</title>
        <authorList>
            <person name="Currrie C."/>
            <person name="Chevrette M."/>
            <person name="Carlson C."/>
            <person name="Stubbendieck R."/>
            <person name="Wendt-Pienkowski E."/>
        </authorList>
    </citation>
    <scope>NUCLEOTIDE SEQUENCE [LARGE SCALE GENOMIC DNA]</scope>
    <source>
        <strain evidence="1 2">SID14438</strain>
    </source>
</reference>
<dbReference type="Gene3D" id="3.40.50.300">
    <property type="entry name" value="P-loop containing nucleotide triphosphate hydrolases"/>
    <property type="match status" value="1"/>
</dbReference>
<evidence type="ECO:0000313" key="2">
    <source>
        <dbReference type="Proteomes" id="UP000471648"/>
    </source>
</evidence>
<comment type="caution">
    <text evidence="1">The sequence shown here is derived from an EMBL/GenBank/DDBJ whole genome shotgun (WGS) entry which is preliminary data.</text>
</comment>
<dbReference type="RefSeq" id="WP_164357465.1">
    <property type="nucleotide sequence ID" value="NZ_JAAGME010000689.1"/>
</dbReference>
<dbReference type="EMBL" id="JAAGME010000689">
    <property type="protein sequence ID" value="NEB68571.1"/>
    <property type="molecule type" value="Genomic_DNA"/>
</dbReference>
<evidence type="ECO:0008006" key="3">
    <source>
        <dbReference type="Google" id="ProtNLM"/>
    </source>
</evidence>
<evidence type="ECO:0000313" key="1">
    <source>
        <dbReference type="EMBL" id="NEB68571.1"/>
    </source>
</evidence>
<dbReference type="Proteomes" id="UP000471648">
    <property type="component" value="Unassembled WGS sequence"/>
</dbReference>
<gene>
    <name evidence="1" type="ORF">G3I39_16175</name>
</gene>
<proteinExistence type="predicted"/>
<protein>
    <recommendedName>
        <fullName evidence="3">FtsK/SpoIIIE family protein</fullName>
    </recommendedName>
</protein>
<feature type="non-terminal residue" evidence="1">
    <location>
        <position position="1"/>
    </location>
</feature>
<sequence>SAAEQRAGAAPEDRLPWMVLLLDSWEGFMSTFESYNYGQLIEAVQRIFREGSAVGLKVVMTADRTGLSGHVASAFADRLVLRFAD</sequence>